<evidence type="ECO:0000256" key="2">
    <source>
        <dbReference type="ARBA" id="ARBA00022801"/>
    </source>
</evidence>
<gene>
    <name evidence="3" type="ORF">H9C73_05290</name>
</gene>
<organism evidence="3 4">
    <name type="scientific">Marinobacterium alkalitolerans</name>
    <dbReference type="NCBI Taxonomy" id="1542925"/>
    <lineage>
        <taxon>Bacteria</taxon>
        <taxon>Pseudomonadati</taxon>
        <taxon>Pseudomonadota</taxon>
        <taxon>Gammaproteobacteria</taxon>
        <taxon>Oceanospirillales</taxon>
        <taxon>Oceanospirillaceae</taxon>
        <taxon>Marinobacterium</taxon>
    </lineage>
</organism>
<comment type="similarity">
    <text evidence="1">Belongs to the metallo-dependent hydrolases superfamily. TatD-type hydrolase family.</text>
</comment>
<name>A0ABS3Z8V1_9GAMM</name>
<dbReference type="CDD" id="cd01310">
    <property type="entry name" value="TatD_DNAse"/>
    <property type="match status" value="1"/>
</dbReference>
<dbReference type="PANTHER" id="PTHR46124">
    <property type="entry name" value="D-AMINOACYL-TRNA DEACYLASE"/>
    <property type="match status" value="1"/>
</dbReference>
<dbReference type="RefSeq" id="WP_209286759.1">
    <property type="nucleotide sequence ID" value="NZ_JACVEW010000006.1"/>
</dbReference>
<accession>A0ABS3Z8V1</accession>
<dbReference type="PIRSF" id="PIRSF005902">
    <property type="entry name" value="DNase_TatD"/>
    <property type="match status" value="1"/>
</dbReference>
<dbReference type="EMBL" id="JACVEW010000006">
    <property type="protein sequence ID" value="MBP0048141.1"/>
    <property type="molecule type" value="Genomic_DNA"/>
</dbReference>
<dbReference type="InterPro" id="IPR001130">
    <property type="entry name" value="TatD-like"/>
</dbReference>
<dbReference type="SUPFAM" id="SSF51556">
    <property type="entry name" value="Metallo-dependent hydrolases"/>
    <property type="match status" value="1"/>
</dbReference>
<keyword evidence="4" id="KW-1185">Reference proteome</keyword>
<dbReference type="InterPro" id="IPR018228">
    <property type="entry name" value="DNase_TatD-rel_CS"/>
</dbReference>
<dbReference type="InterPro" id="IPR032466">
    <property type="entry name" value="Metal_Hydrolase"/>
</dbReference>
<evidence type="ECO:0000313" key="3">
    <source>
        <dbReference type="EMBL" id="MBP0048141.1"/>
    </source>
</evidence>
<evidence type="ECO:0000256" key="1">
    <source>
        <dbReference type="ARBA" id="ARBA00009275"/>
    </source>
</evidence>
<evidence type="ECO:0000313" key="4">
    <source>
        <dbReference type="Proteomes" id="UP000810171"/>
    </source>
</evidence>
<comment type="caution">
    <text evidence="3">The sequence shown here is derived from an EMBL/GenBank/DDBJ whole genome shotgun (WGS) entry which is preliminary data.</text>
</comment>
<dbReference type="Gene3D" id="3.20.20.140">
    <property type="entry name" value="Metal-dependent hydrolases"/>
    <property type="match status" value="1"/>
</dbReference>
<keyword evidence="2 3" id="KW-0378">Hydrolase</keyword>
<reference evidence="3 4" key="1">
    <citation type="submission" date="2020-09" db="EMBL/GenBank/DDBJ databases">
        <authorList>
            <person name="Tanuku N.R.S."/>
        </authorList>
    </citation>
    <scope>NUCLEOTIDE SEQUENCE [LARGE SCALE GENOMIC DNA]</scope>
    <source>
        <strain evidence="3 4">AK62</strain>
    </source>
</reference>
<dbReference type="PROSITE" id="PS01137">
    <property type="entry name" value="TATD_1"/>
    <property type="match status" value="1"/>
</dbReference>
<dbReference type="PROSITE" id="PS01091">
    <property type="entry name" value="TATD_3"/>
    <property type="match status" value="1"/>
</dbReference>
<dbReference type="Pfam" id="PF01026">
    <property type="entry name" value="TatD_DNase"/>
    <property type="match status" value="1"/>
</dbReference>
<dbReference type="PANTHER" id="PTHR46124:SF3">
    <property type="entry name" value="HYDROLASE"/>
    <property type="match status" value="1"/>
</dbReference>
<sequence length="259" mass="28134">MLIDTHCHLDFPDFDTDRDAVIERALEAGVGAIIVPSVTVDNVQRVLDLCAASSRFYPALGLHPCFSHDPESALTALEQALQAHRQEVVAVGEIGLDFRSGQPDVRQQESLLVAQLQLAKAHDLPVLLHAVRSHDAVLKQLRRAELPRAGIVHAFSGSEQQAREYARLGFKLGFGGACTHDRARKLQRLATELPLEWLVLETDAPDMPLQGHQGERNEPGQVAVVAAHLAALRGISLEELLTRTCANAAQVLGLDPGQS</sequence>
<protein>
    <submittedName>
        <fullName evidence="3">TatD family hydrolase</fullName>
    </submittedName>
</protein>
<dbReference type="GO" id="GO:0016787">
    <property type="term" value="F:hydrolase activity"/>
    <property type="evidence" value="ECO:0007669"/>
    <property type="project" value="UniProtKB-KW"/>
</dbReference>
<proteinExistence type="inferred from homology"/>
<dbReference type="Proteomes" id="UP000810171">
    <property type="component" value="Unassembled WGS sequence"/>
</dbReference>